<keyword evidence="1" id="KW-0812">Transmembrane</keyword>
<evidence type="ECO:0000256" key="1">
    <source>
        <dbReference type="SAM" id="Phobius"/>
    </source>
</evidence>
<sequence>MSALPGALSVFLPLLVRLLRGPGKFMLAVNGALTALLVALAAAAVRDGHAAVWVPLVLGIVLAAAIVFFGVRLARLSKHVDDLEKLQTESTDVEIIAKDGRPVVDDEARQRFQDASYEASLRTSRFMPRVEAAQRAAVAAAGGTVAAPYLKDDLRWTIVSGLVTAAAGPVSFVLLIVTAIIS</sequence>
<evidence type="ECO:0000313" key="3">
    <source>
        <dbReference type="Proteomes" id="UP000705983"/>
    </source>
</evidence>
<dbReference type="Proteomes" id="UP000705983">
    <property type="component" value="Unassembled WGS sequence"/>
</dbReference>
<comment type="caution">
    <text evidence="2">The sequence shown here is derived from an EMBL/GenBank/DDBJ whole genome shotgun (WGS) entry which is preliminary data.</text>
</comment>
<feature type="transmembrane region" description="Helical" evidence="1">
    <location>
        <begin position="25"/>
        <end position="45"/>
    </location>
</feature>
<gene>
    <name evidence="2" type="ORF">JVW63_03520</name>
</gene>
<reference evidence="3" key="1">
    <citation type="submission" date="2021-02" db="EMBL/GenBank/DDBJ databases">
        <title>Leucobacter sp. CX169.</title>
        <authorList>
            <person name="Cheng Y."/>
        </authorList>
    </citation>
    <scope>NUCLEOTIDE SEQUENCE [LARGE SCALE GENOMIC DNA]</scope>
    <source>
        <strain evidence="3">JY899</strain>
    </source>
</reference>
<proteinExistence type="predicted"/>
<evidence type="ECO:0008006" key="4">
    <source>
        <dbReference type="Google" id="ProtNLM"/>
    </source>
</evidence>
<feature type="transmembrane region" description="Helical" evidence="1">
    <location>
        <begin position="51"/>
        <end position="71"/>
    </location>
</feature>
<feature type="transmembrane region" description="Helical" evidence="1">
    <location>
        <begin position="156"/>
        <end position="181"/>
    </location>
</feature>
<name>A0ABS2TDN1_9ACTO</name>
<accession>A0ABS2TDN1</accession>
<organism evidence="2 3">
    <name type="scientific">Flaviflexus equikiangi</name>
    <dbReference type="NCBI Taxonomy" id="2758573"/>
    <lineage>
        <taxon>Bacteria</taxon>
        <taxon>Bacillati</taxon>
        <taxon>Actinomycetota</taxon>
        <taxon>Actinomycetes</taxon>
        <taxon>Actinomycetales</taxon>
        <taxon>Actinomycetaceae</taxon>
        <taxon>Flaviflexus</taxon>
    </lineage>
</organism>
<evidence type="ECO:0000313" key="2">
    <source>
        <dbReference type="EMBL" id="MBM9432771.1"/>
    </source>
</evidence>
<dbReference type="RefSeq" id="WP_187996203.1">
    <property type="nucleotide sequence ID" value="NZ_JACEXG010000002.1"/>
</dbReference>
<keyword evidence="1" id="KW-0472">Membrane</keyword>
<protein>
    <recommendedName>
        <fullName evidence="4">ABC transporter ATP-binding protein</fullName>
    </recommendedName>
</protein>
<dbReference type="EMBL" id="JAFFJS010000002">
    <property type="protein sequence ID" value="MBM9432771.1"/>
    <property type="molecule type" value="Genomic_DNA"/>
</dbReference>
<keyword evidence="1" id="KW-1133">Transmembrane helix</keyword>
<keyword evidence="3" id="KW-1185">Reference proteome</keyword>